<evidence type="ECO:0000256" key="4">
    <source>
        <dbReference type="ARBA" id="ARBA00022917"/>
    </source>
</evidence>
<dbReference type="EMBL" id="SOKU01000192">
    <property type="protein sequence ID" value="TES85632.1"/>
    <property type="molecule type" value="Genomic_DNA"/>
</dbReference>
<keyword evidence="2" id="KW-0547">Nucleotide-binding</keyword>
<dbReference type="GO" id="GO:0000049">
    <property type="term" value="F:tRNA binding"/>
    <property type="evidence" value="ECO:0007669"/>
    <property type="project" value="InterPro"/>
</dbReference>
<accession>A0A523QJ81</accession>
<dbReference type="EC" id="6.1.1.5" evidence="9"/>
<dbReference type="InterPro" id="IPR009080">
    <property type="entry name" value="tRNAsynth_Ia_anticodon-bd"/>
</dbReference>
<evidence type="ECO:0000256" key="3">
    <source>
        <dbReference type="ARBA" id="ARBA00022840"/>
    </source>
</evidence>
<evidence type="ECO:0000256" key="2">
    <source>
        <dbReference type="ARBA" id="ARBA00022741"/>
    </source>
</evidence>
<evidence type="ECO:0000256" key="1">
    <source>
        <dbReference type="ARBA" id="ARBA00022598"/>
    </source>
</evidence>
<dbReference type="PANTHER" id="PTHR42765:SF1">
    <property type="entry name" value="ISOLEUCINE--TRNA LIGASE, MITOCHONDRIAL"/>
    <property type="match status" value="1"/>
</dbReference>
<reference evidence="9 10" key="1">
    <citation type="submission" date="2019-03" db="EMBL/GenBank/DDBJ databases">
        <title>Metabolic potential of uncultured bacteria and archaea associated with petroleum seepage in deep-sea sediments.</title>
        <authorList>
            <person name="Dong X."/>
            <person name="Hubert C."/>
        </authorList>
    </citation>
    <scope>NUCLEOTIDE SEQUENCE [LARGE SCALE GENOMIC DNA]</scope>
    <source>
        <strain evidence="9">E44_bin92</strain>
    </source>
</reference>
<sequence>LFATNELSSFYFDVLKDRLYTFPPDSKGRKSAQTTLWHLLISLSKLMAPILSFTAEEVWGHIRKIEGCASGKASRMEESVFLSSWPRVDDNLVNENLEIIWEKILRVREGVLKELEEAREAKTIGSSLEARVTITAPFSELSSLKDLGNELKEVFIVSQVQLEEGEELKIRISRAEGQKCERCWNYSLDLGTDKEHPQLCGRCRKAILKCTR</sequence>
<evidence type="ECO:0000313" key="10">
    <source>
        <dbReference type="Proteomes" id="UP000320781"/>
    </source>
</evidence>
<keyword evidence="3" id="KW-0067">ATP-binding</keyword>
<feature type="non-terminal residue" evidence="9">
    <location>
        <position position="1"/>
    </location>
</feature>
<name>A0A523QJ81_UNCAE</name>
<dbReference type="GO" id="GO:0005524">
    <property type="term" value="F:ATP binding"/>
    <property type="evidence" value="ECO:0007669"/>
    <property type="project" value="UniProtKB-KW"/>
</dbReference>
<dbReference type="Proteomes" id="UP000320781">
    <property type="component" value="Unassembled WGS sequence"/>
</dbReference>
<organism evidence="9 10">
    <name type="scientific">Aerophobetes bacterium</name>
    <dbReference type="NCBI Taxonomy" id="2030807"/>
    <lineage>
        <taxon>Bacteria</taxon>
        <taxon>Candidatus Aerophobota</taxon>
    </lineage>
</organism>
<protein>
    <submittedName>
        <fullName evidence="9">Isoleucine--tRNA ligase</fullName>
        <ecNumber evidence="9">6.1.1.5</ecNumber>
    </submittedName>
</protein>
<dbReference type="Pfam" id="PF06827">
    <property type="entry name" value="zf-FPG_IleRS"/>
    <property type="match status" value="1"/>
</dbReference>
<evidence type="ECO:0000313" key="9">
    <source>
        <dbReference type="EMBL" id="TES85632.1"/>
    </source>
</evidence>
<dbReference type="InterPro" id="IPR033708">
    <property type="entry name" value="Anticodon_Ile_BEm"/>
</dbReference>
<keyword evidence="5" id="KW-0030">Aminoacyl-tRNA synthetase</keyword>
<dbReference type="InterPro" id="IPR050081">
    <property type="entry name" value="Ile-tRNA_ligase"/>
</dbReference>
<dbReference type="InterPro" id="IPR010663">
    <property type="entry name" value="Znf_FPG/IleRS"/>
</dbReference>
<dbReference type="GO" id="GO:0005829">
    <property type="term" value="C:cytosol"/>
    <property type="evidence" value="ECO:0007669"/>
    <property type="project" value="TreeGrafter"/>
</dbReference>
<evidence type="ECO:0000256" key="6">
    <source>
        <dbReference type="ARBA" id="ARBA00048359"/>
    </source>
</evidence>
<dbReference type="InterPro" id="IPR013155">
    <property type="entry name" value="M/V/L/I-tRNA-synth_anticd-bd"/>
</dbReference>
<gene>
    <name evidence="9" type="primary">ileS</name>
    <name evidence="9" type="ORF">E3J95_03955</name>
</gene>
<comment type="caution">
    <text evidence="9">The sequence shown here is derived from an EMBL/GenBank/DDBJ whole genome shotgun (WGS) entry which is preliminary data.</text>
</comment>
<keyword evidence="4" id="KW-0648">Protein biosynthesis</keyword>
<keyword evidence="1 9" id="KW-0436">Ligase</keyword>
<evidence type="ECO:0000256" key="5">
    <source>
        <dbReference type="ARBA" id="ARBA00023146"/>
    </source>
</evidence>
<dbReference type="GO" id="GO:0004822">
    <property type="term" value="F:isoleucine-tRNA ligase activity"/>
    <property type="evidence" value="ECO:0007669"/>
    <property type="project" value="UniProtKB-EC"/>
</dbReference>
<dbReference type="GO" id="GO:0006428">
    <property type="term" value="P:isoleucyl-tRNA aminoacylation"/>
    <property type="evidence" value="ECO:0007669"/>
    <property type="project" value="TreeGrafter"/>
</dbReference>
<dbReference type="AlphaFoldDB" id="A0A523QJ81"/>
<feature type="domain" description="Zinc finger FPG/IleRS-type" evidence="7">
    <location>
        <begin position="177"/>
        <end position="205"/>
    </location>
</feature>
<dbReference type="Gene3D" id="1.10.730.20">
    <property type="match status" value="1"/>
</dbReference>
<dbReference type="SUPFAM" id="SSF47323">
    <property type="entry name" value="Anticodon-binding domain of a subclass of class I aminoacyl-tRNA synthetases"/>
    <property type="match status" value="1"/>
</dbReference>
<evidence type="ECO:0000259" key="7">
    <source>
        <dbReference type="Pfam" id="PF06827"/>
    </source>
</evidence>
<dbReference type="Pfam" id="PF08264">
    <property type="entry name" value="Anticodon_1"/>
    <property type="match status" value="1"/>
</dbReference>
<feature type="domain" description="Methionyl/Valyl/Leucyl/Isoleucyl-tRNA synthetase anticodon-binding" evidence="8">
    <location>
        <begin position="2"/>
        <end position="134"/>
    </location>
</feature>
<dbReference type="PANTHER" id="PTHR42765">
    <property type="entry name" value="SOLEUCYL-TRNA SYNTHETASE"/>
    <property type="match status" value="1"/>
</dbReference>
<proteinExistence type="predicted"/>
<comment type="catalytic activity">
    <reaction evidence="6">
        <text>tRNA(Ile) + L-isoleucine + ATP = L-isoleucyl-tRNA(Ile) + AMP + diphosphate</text>
        <dbReference type="Rhea" id="RHEA:11060"/>
        <dbReference type="Rhea" id="RHEA-COMP:9666"/>
        <dbReference type="Rhea" id="RHEA-COMP:9695"/>
        <dbReference type="ChEBI" id="CHEBI:30616"/>
        <dbReference type="ChEBI" id="CHEBI:33019"/>
        <dbReference type="ChEBI" id="CHEBI:58045"/>
        <dbReference type="ChEBI" id="CHEBI:78442"/>
        <dbReference type="ChEBI" id="CHEBI:78528"/>
        <dbReference type="ChEBI" id="CHEBI:456215"/>
        <dbReference type="EC" id="6.1.1.5"/>
    </reaction>
</comment>
<dbReference type="CDD" id="cd07960">
    <property type="entry name" value="Anticodon_Ia_Ile_BEm"/>
    <property type="match status" value="1"/>
</dbReference>
<evidence type="ECO:0000259" key="8">
    <source>
        <dbReference type="Pfam" id="PF08264"/>
    </source>
</evidence>